<sequence length="157" mass="18147">MSLDIILQHVLRGDTDAGDLRNRLREQNISAQEYNKALFSILSCRFSGALSDLIAEAQIESGKSMQMEDMSPLKCILEEFYKVECCPSFLCHQAMLEKEDYSLVFQIYSRIFGLQSCDGEEMEMWIKESFEKYAKELVTKCSKCKTEKDVLDVLQKR</sequence>
<evidence type="ECO:0000313" key="2">
    <source>
        <dbReference type="Proteomes" id="UP000011082"/>
    </source>
</evidence>
<protein>
    <submittedName>
        <fullName evidence="1">Uncharacterized protein</fullName>
    </submittedName>
</protein>
<proteinExistence type="predicted"/>
<dbReference type="InParanoid" id="L2GKF6"/>
<evidence type="ECO:0000313" key="1">
    <source>
        <dbReference type="EMBL" id="ELA40777.1"/>
    </source>
</evidence>
<keyword evidence="2" id="KW-1185">Reference proteome</keyword>
<dbReference type="EMBL" id="JH370241">
    <property type="protein sequence ID" value="ELA40777.1"/>
    <property type="molecule type" value="Genomic_DNA"/>
</dbReference>
<dbReference type="HOGENOM" id="CLU_1679316_0_0_1"/>
<dbReference type="GeneID" id="19882896"/>
<dbReference type="RefSeq" id="XP_007605631.1">
    <property type="nucleotide sequence ID" value="XM_007605569.1"/>
</dbReference>
<organism evidence="1 2">
    <name type="scientific">Vittaforma corneae (strain ATCC 50505)</name>
    <name type="common">Microsporidian parasite</name>
    <name type="synonym">Nosema corneum</name>
    <dbReference type="NCBI Taxonomy" id="993615"/>
    <lineage>
        <taxon>Eukaryota</taxon>
        <taxon>Fungi</taxon>
        <taxon>Fungi incertae sedis</taxon>
        <taxon>Microsporidia</taxon>
        <taxon>Nosematidae</taxon>
        <taxon>Vittaforma</taxon>
    </lineage>
</organism>
<name>L2GKF6_VITCO</name>
<gene>
    <name evidence="1" type="ORF">VICG_02186</name>
</gene>
<accession>L2GKF6</accession>
<reference evidence="2" key="1">
    <citation type="submission" date="2011-05" db="EMBL/GenBank/DDBJ databases">
        <title>The genome sequence of Vittaforma corneae strain ATCC 50505.</title>
        <authorList>
            <consortium name="The Broad Institute Genome Sequencing Platform"/>
            <person name="Cuomo C."/>
            <person name="Didier E."/>
            <person name="Bowers L."/>
            <person name="Young S.K."/>
            <person name="Zeng Q."/>
            <person name="Gargeya S."/>
            <person name="Fitzgerald M."/>
            <person name="Haas B."/>
            <person name="Abouelleil A."/>
            <person name="Alvarado L."/>
            <person name="Arachchi H.M."/>
            <person name="Berlin A."/>
            <person name="Chapman S.B."/>
            <person name="Gearin G."/>
            <person name="Goldberg J."/>
            <person name="Griggs A."/>
            <person name="Gujja S."/>
            <person name="Hansen M."/>
            <person name="Heiman D."/>
            <person name="Howarth C."/>
            <person name="Larimer J."/>
            <person name="Lui A."/>
            <person name="MacDonald P.J.P."/>
            <person name="McCowen C."/>
            <person name="Montmayeur A."/>
            <person name="Murphy C."/>
            <person name="Neiman D."/>
            <person name="Pearson M."/>
            <person name="Priest M."/>
            <person name="Roberts A."/>
            <person name="Saif S."/>
            <person name="Shea T."/>
            <person name="Sisk P."/>
            <person name="Stolte C."/>
            <person name="Sykes S."/>
            <person name="Wortman J."/>
            <person name="Nusbaum C."/>
            <person name="Birren B."/>
        </authorList>
    </citation>
    <scope>NUCLEOTIDE SEQUENCE [LARGE SCALE GENOMIC DNA]</scope>
    <source>
        <strain evidence="2">ATCC 50505</strain>
    </source>
</reference>
<dbReference type="AlphaFoldDB" id="L2GKF6"/>
<dbReference type="Proteomes" id="UP000011082">
    <property type="component" value="Unassembled WGS sequence"/>
</dbReference>
<dbReference type="VEuPathDB" id="MicrosporidiaDB:VICG_02186"/>